<organism evidence="4 5">
    <name type="scientific">Govanella unica</name>
    <dbReference type="NCBI Taxonomy" id="2975056"/>
    <lineage>
        <taxon>Bacteria</taxon>
        <taxon>Pseudomonadati</taxon>
        <taxon>Pseudomonadota</taxon>
        <taxon>Alphaproteobacteria</taxon>
        <taxon>Emcibacterales</taxon>
        <taxon>Govanellaceae</taxon>
        <taxon>Govanella</taxon>
    </lineage>
</organism>
<dbReference type="InterPro" id="IPR052723">
    <property type="entry name" value="Acyl-CoA_thioesterase_PaaI"/>
</dbReference>
<evidence type="ECO:0000256" key="2">
    <source>
        <dbReference type="ARBA" id="ARBA00022801"/>
    </source>
</evidence>
<reference evidence="4" key="1">
    <citation type="submission" date="2022-08" db="EMBL/GenBank/DDBJ databases">
        <authorList>
            <person name="Vandamme P."/>
            <person name="Hettiarachchi A."/>
            <person name="Peeters C."/>
            <person name="Cnockaert M."/>
            <person name="Carlier A."/>
        </authorList>
    </citation>
    <scope>NUCLEOTIDE SEQUENCE</scope>
    <source>
        <strain evidence="4">LMG 31809</strain>
    </source>
</reference>
<evidence type="ECO:0000313" key="5">
    <source>
        <dbReference type="Proteomes" id="UP001141619"/>
    </source>
</evidence>
<dbReference type="PANTHER" id="PTHR42856">
    <property type="entry name" value="ACYL-COENZYME A THIOESTERASE PAAI"/>
    <property type="match status" value="1"/>
</dbReference>
<evidence type="ECO:0000259" key="3">
    <source>
        <dbReference type="Pfam" id="PF03061"/>
    </source>
</evidence>
<dbReference type="CDD" id="cd03443">
    <property type="entry name" value="PaaI_thioesterase"/>
    <property type="match status" value="1"/>
</dbReference>
<dbReference type="EC" id="3.1.2.-" evidence="4"/>
<dbReference type="EMBL" id="JANWOI010000002">
    <property type="protein sequence ID" value="MDA5193420.1"/>
    <property type="molecule type" value="Genomic_DNA"/>
</dbReference>
<name>A0A9X3TXD0_9PROT</name>
<evidence type="ECO:0000313" key="4">
    <source>
        <dbReference type="EMBL" id="MDA5193420.1"/>
    </source>
</evidence>
<dbReference type="InterPro" id="IPR029069">
    <property type="entry name" value="HotDog_dom_sf"/>
</dbReference>
<dbReference type="NCBIfam" id="TIGR02286">
    <property type="entry name" value="PaaD"/>
    <property type="match status" value="1"/>
</dbReference>
<dbReference type="FunFam" id="3.10.129.10:FF:000022">
    <property type="entry name" value="Phenylacetic acid degradation protein"/>
    <property type="match status" value="1"/>
</dbReference>
<keyword evidence="2 4" id="KW-0378">Hydrolase</keyword>
<dbReference type="Pfam" id="PF03061">
    <property type="entry name" value="4HBT"/>
    <property type="match status" value="1"/>
</dbReference>
<protein>
    <submittedName>
        <fullName evidence="4">Hydroxyphenylacetyl-CoA thioesterase PaaI</fullName>
        <ecNumber evidence="4">3.1.2.-</ecNumber>
    </submittedName>
</protein>
<dbReference type="InterPro" id="IPR003736">
    <property type="entry name" value="PAAI_dom"/>
</dbReference>
<comment type="caution">
    <text evidence="4">The sequence shown here is derived from an EMBL/GenBank/DDBJ whole genome shotgun (WGS) entry which is preliminary data.</text>
</comment>
<keyword evidence="5" id="KW-1185">Reference proteome</keyword>
<dbReference type="NCBIfam" id="TIGR00369">
    <property type="entry name" value="unchar_dom_1"/>
    <property type="match status" value="1"/>
</dbReference>
<accession>A0A9X3TXD0</accession>
<dbReference type="PANTHER" id="PTHR42856:SF1">
    <property type="entry name" value="ACYL-COENZYME A THIOESTERASE PAAI"/>
    <property type="match status" value="1"/>
</dbReference>
<dbReference type="AlphaFoldDB" id="A0A9X3TXD0"/>
<gene>
    <name evidence="4" type="primary">paaI</name>
    <name evidence="4" type="ORF">NYP16_05565</name>
</gene>
<reference evidence="4" key="2">
    <citation type="journal article" date="2023" name="Syst. Appl. Microbiol.">
        <title>Govania unica gen. nov., sp. nov., a rare biosphere bacterium that represents a novel family in the class Alphaproteobacteria.</title>
        <authorList>
            <person name="Vandamme P."/>
            <person name="Peeters C."/>
            <person name="Hettiarachchi A."/>
            <person name="Cnockaert M."/>
            <person name="Carlier A."/>
        </authorList>
    </citation>
    <scope>NUCLEOTIDE SEQUENCE</scope>
    <source>
        <strain evidence="4">LMG 31809</strain>
    </source>
</reference>
<dbReference type="InterPro" id="IPR011973">
    <property type="entry name" value="PaaD"/>
</dbReference>
<evidence type="ECO:0000256" key="1">
    <source>
        <dbReference type="ARBA" id="ARBA00008324"/>
    </source>
</evidence>
<dbReference type="SUPFAM" id="SSF54637">
    <property type="entry name" value="Thioesterase/thiol ester dehydrase-isomerase"/>
    <property type="match status" value="1"/>
</dbReference>
<comment type="similarity">
    <text evidence="1">Belongs to the thioesterase PaaI family.</text>
</comment>
<feature type="domain" description="Thioesterase" evidence="3">
    <location>
        <begin position="50"/>
        <end position="121"/>
    </location>
</feature>
<dbReference type="RefSeq" id="WP_274943123.1">
    <property type="nucleotide sequence ID" value="NZ_JANWOI010000002.1"/>
</dbReference>
<dbReference type="Proteomes" id="UP001141619">
    <property type="component" value="Unassembled WGS sequence"/>
</dbReference>
<dbReference type="InterPro" id="IPR006683">
    <property type="entry name" value="Thioestr_dom"/>
</dbReference>
<dbReference type="GO" id="GO:0016289">
    <property type="term" value="F:acyl-CoA hydrolase activity"/>
    <property type="evidence" value="ECO:0007669"/>
    <property type="project" value="UniProtKB-ARBA"/>
</dbReference>
<proteinExistence type="inferred from homology"/>
<sequence length="139" mass="14521">MPELARKVAAAMFERDVAAQHLGVEIKAVGVGTATLTMTVAPHMLNGHASCHGGFIFALADTAFAYACNSRNDATVAAGCNIEYLAPGRQGDLLTATATETARAGRQGVYDILVTNQDGVAIATFRGRSASLRKPVIED</sequence>
<dbReference type="Gene3D" id="3.10.129.10">
    <property type="entry name" value="Hotdog Thioesterase"/>
    <property type="match status" value="1"/>
</dbReference>